<dbReference type="InterPro" id="IPR000836">
    <property type="entry name" value="PRTase_dom"/>
</dbReference>
<evidence type="ECO:0000256" key="1">
    <source>
        <dbReference type="ARBA" id="ARBA00005209"/>
    </source>
</evidence>
<feature type="active site" description="Nucleophile" evidence="12">
    <location>
        <position position="2"/>
    </location>
</feature>
<organism evidence="18">
    <name type="scientific">Enterobius vermicularis</name>
    <name type="common">Human pinworm</name>
    <dbReference type="NCBI Taxonomy" id="51028"/>
    <lineage>
        <taxon>Eukaryota</taxon>
        <taxon>Metazoa</taxon>
        <taxon>Ecdysozoa</taxon>
        <taxon>Nematoda</taxon>
        <taxon>Chromadorea</taxon>
        <taxon>Rhabditida</taxon>
        <taxon>Spirurina</taxon>
        <taxon>Oxyuridomorpha</taxon>
        <taxon>Oxyuroidea</taxon>
        <taxon>Oxyuridae</taxon>
        <taxon>Enterobius</taxon>
    </lineage>
</organism>
<evidence type="ECO:0000313" key="18">
    <source>
        <dbReference type="WBParaSite" id="EVEC_0000975701-mRNA-1"/>
    </source>
</evidence>
<evidence type="ECO:0000256" key="8">
    <source>
        <dbReference type="ARBA" id="ARBA00033770"/>
    </source>
</evidence>
<keyword evidence="14" id="KW-0408">Iron</keyword>
<keyword evidence="17" id="KW-1185">Reference proteome</keyword>
<keyword evidence="14" id="KW-0411">Iron-sulfur</keyword>
<feature type="binding site" evidence="14">
    <location>
        <position position="470"/>
    </location>
    <ligand>
        <name>[4Fe-4S] cluster</name>
        <dbReference type="ChEBI" id="CHEBI:49883"/>
    </ligand>
</feature>
<dbReference type="NCBIfam" id="TIGR01134">
    <property type="entry name" value="purF"/>
    <property type="match status" value="1"/>
</dbReference>
<dbReference type="GO" id="GO:0009113">
    <property type="term" value="P:purine nucleobase biosynthetic process"/>
    <property type="evidence" value="ECO:0007669"/>
    <property type="project" value="InterPro"/>
</dbReference>
<dbReference type="InterPro" id="IPR005854">
    <property type="entry name" value="PurF"/>
</dbReference>
<evidence type="ECO:0000256" key="10">
    <source>
        <dbReference type="ARBA" id="ARBA00048545"/>
    </source>
</evidence>
<dbReference type="SUPFAM" id="SSF56235">
    <property type="entry name" value="N-terminal nucleophile aminohydrolases (Ntn hydrolases)"/>
    <property type="match status" value="1"/>
</dbReference>
<evidence type="ECO:0000313" key="17">
    <source>
        <dbReference type="Proteomes" id="UP000274131"/>
    </source>
</evidence>
<dbReference type="EC" id="2.4.2.14" evidence="3 11"/>
<sequence>MCGIIGLVLCDGAKPDGCLAALTIEGLIALQHRGTDSSGIVGTDGVLNNQFEIVKGKGLVREVYRAEEIAKFQNAVATIGHNRYSTTGLKSATNCIQPFVVHTVSGLLAISHNGELAHAPVERKKMLESGVGLSTDTDSELIAQSIGKAIAVNMQSRKQKAAGDIAEELVKTLPHLMLSYSLLVMTSDRIYAVRDRYGNRPLCIGMTYTKIHSEKKPYAYIAASESCALFPMNGEFCFELKPGEIVEISRGGCKRIHQMKPITPAFCIFEYIYFARESSVFEGQEVHTVRETCGRLLARETGVEADIVSAVPDSAIPAALGYAQESGIPYRLVLNRNSYVGRSFIQPNNQLRLTAVVRKFTLIASNVLNKRIILVDDSVVRGNTMGIIVSMLKANGAKEVHVRIASPPIKYPCFMGINMPTKKELIASNHSLEEIKGKFGADSIKYLSIDGLCEAVTKDLEKENHSTGHCTACLTGQYPLQLEW</sequence>
<dbReference type="HAMAP" id="MF_01931">
    <property type="entry name" value="PurF"/>
    <property type="match status" value="1"/>
</dbReference>
<dbReference type="GO" id="GO:0051536">
    <property type="term" value="F:iron-sulfur cluster binding"/>
    <property type="evidence" value="ECO:0007669"/>
    <property type="project" value="UniProtKB-KW"/>
</dbReference>
<dbReference type="InterPro" id="IPR029057">
    <property type="entry name" value="PRTase-like"/>
</dbReference>
<keyword evidence="4 11" id="KW-0328">Glycosyltransferase</keyword>
<comment type="cofactor">
    <cofactor evidence="14">
        <name>[4Fe-4S] cluster</name>
        <dbReference type="ChEBI" id="CHEBI:49883"/>
    </cofactor>
    <text evidence="14">Binds 1 [4Fe-4S] cluster per subunit.</text>
</comment>
<evidence type="ECO:0000256" key="7">
    <source>
        <dbReference type="ARBA" id="ARBA00022962"/>
    </source>
</evidence>
<feature type="binding site" evidence="13">
    <location>
        <position position="376"/>
    </location>
    <ligand>
        <name>Mg(2+)</name>
        <dbReference type="ChEBI" id="CHEBI:18420"/>
    </ligand>
</feature>
<accession>A0A0N4VG61</accession>
<dbReference type="STRING" id="51028.A0A0N4VG61"/>
<dbReference type="AlphaFoldDB" id="A0A0N4VG61"/>
<dbReference type="PIRSF" id="PIRSF000485">
    <property type="entry name" value="Amd_phspho_trans"/>
    <property type="match status" value="1"/>
</dbReference>
<feature type="binding site" evidence="13">
    <location>
        <position position="314"/>
    </location>
    <ligand>
        <name>Mg(2+)</name>
        <dbReference type="ChEBI" id="CHEBI:18420"/>
    </ligand>
</feature>
<name>A0A0N4VG61_ENTVE</name>
<evidence type="ECO:0000256" key="2">
    <source>
        <dbReference type="ARBA" id="ARBA00010138"/>
    </source>
</evidence>
<feature type="binding site" evidence="13">
    <location>
        <position position="377"/>
    </location>
    <ligand>
        <name>Mg(2+)</name>
        <dbReference type="ChEBI" id="CHEBI:18420"/>
    </ligand>
</feature>
<evidence type="ECO:0000256" key="9">
    <source>
        <dbReference type="ARBA" id="ARBA00033776"/>
    </source>
</evidence>
<evidence type="ECO:0000256" key="14">
    <source>
        <dbReference type="PIRSR" id="PIRSR000485-3"/>
    </source>
</evidence>
<dbReference type="PROSITE" id="PS51278">
    <property type="entry name" value="GATASE_TYPE_2"/>
    <property type="match status" value="1"/>
</dbReference>
<keyword evidence="6 11" id="KW-0658">Purine biosynthesis</keyword>
<dbReference type="CDD" id="cd06223">
    <property type="entry name" value="PRTases_typeI"/>
    <property type="match status" value="1"/>
</dbReference>
<comment type="cofactor">
    <cofactor evidence="13">
        <name>Mg(2+)</name>
        <dbReference type="ChEBI" id="CHEBI:18420"/>
    </cofactor>
    <text evidence="13">Binds 1 Mg(2+) ion per subunit.</text>
</comment>
<evidence type="ECO:0000256" key="5">
    <source>
        <dbReference type="ARBA" id="ARBA00022679"/>
    </source>
</evidence>
<protein>
    <recommendedName>
        <fullName evidence="8 11">Amidophosphoribosyltransferase</fullName>
        <shortName evidence="11">ATase</shortName>
        <ecNumber evidence="3 11">2.4.2.14</ecNumber>
    </recommendedName>
    <alternativeName>
        <fullName evidence="9 11">Glutamine phosphoribosylpyrophosphate amidotransferase</fullName>
    </alternativeName>
</protein>
<comment type="catalytic activity">
    <reaction evidence="10">
        <text>5-phospho-beta-D-ribosylamine + L-glutamate + diphosphate = 5-phospho-alpha-D-ribose 1-diphosphate + L-glutamine + H2O</text>
        <dbReference type="Rhea" id="RHEA:14905"/>
        <dbReference type="ChEBI" id="CHEBI:15377"/>
        <dbReference type="ChEBI" id="CHEBI:29985"/>
        <dbReference type="ChEBI" id="CHEBI:33019"/>
        <dbReference type="ChEBI" id="CHEBI:58017"/>
        <dbReference type="ChEBI" id="CHEBI:58359"/>
        <dbReference type="ChEBI" id="CHEBI:58681"/>
        <dbReference type="EC" id="2.4.2.14"/>
    </reaction>
    <physiologicalReaction direction="right-to-left" evidence="10">
        <dbReference type="Rhea" id="RHEA:14907"/>
    </physiologicalReaction>
</comment>
<dbReference type="Gene3D" id="3.40.50.2020">
    <property type="match status" value="1"/>
</dbReference>
<dbReference type="InterPro" id="IPR029055">
    <property type="entry name" value="Ntn_hydrolases_N"/>
</dbReference>
<evidence type="ECO:0000256" key="13">
    <source>
        <dbReference type="PIRSR" id="PIRSR000485-2"/>
    </source>
</evidence>
<evidence type="ECO:0000259" key="15">
    <source>
        <dbReference type="PROSITE" id="PS51278"/>
    </source>
</evidence>
<evidence type="ECO:0000313" key="16">
    <source>
        <dbReference type="EMBL" id="VDD94403.1"/>
    </source>
</evidence>
<evidence type="ECO:0000256" key="4">
    <source>
        <dbReference type="ARBA" id="ARBA00022676"/>
    </source>
</evidence>
<reference evidence="16 17" key="2">
    <citation type="submission" date="2018-10" db="EMBL/GenBank/DDBJ databases">
        <authorList>
            <consortium name="Pathogen Informatics"/>
        </authorList>
    </citation>
    <scope>NUCLEOTIDE SEQUENCE [LARGE SCALE GENOMIC DNA]</scope>
</reference>
<proteinExistence type="inferred from homology"/>
<keyword evidence="5 11" id="KW-0808">Transferase</keyword>
<dbReference type="EMBL" id="UXUI01009844">
    <property type="protein sequence ID" value="VDD94403.1"/>
    <property type="molecule type" value="Genomic_DNA"/>
</dbReference>
<dbReference type="Proteomes" id="UP000274131">
    <property type="component" value="Unassembled WGS sequence"/>
</dbReference>
<evidence type="ECO:0000256" key="3">
    <source>
        <dbReference type="ARBA" id="ARBA00011941"/>
    </source>
</evidence>
<keyword evidence="7" id="KW-0315">Glutamine amidotransferase</keyword>
<evidence type="ECO:0000256" key="6">
    <source>
        <dbReference type="ARBA" id="ARBA00022755"/>
    </source>
</evidence>
<evidence type="ECO:0000256" key="12">
    <source>
        <dbReference type="PIRSR" id="PIRSR000485-1"/>
    </source>
</evidence>
<reference evidence="18" key="1">
    <citation type="submission" date="2017-02" db="UniProtKB">
        <authorList>
            <consortium name="WormBaseParasite"/>
        </authorList>
    </citation>
    <scope>IDENTIFICATION</scope>
</reference>
<gene>
    <name evidence="16" type="ORF">EVEC_LOCUS9154</name>
</gene>
<feature type="binding site" evidence="14">
    <location>
        <position position="413"/>
    </location>
    <ligand>
        <name>[4Fe-4S] cluster</name>
        <dbReference type="ChEBI" id="CHEBI:49883"/>
    </ligand>
</feature>
<evidence type="ECO:0000256" key="11">
    <source>
        <dbReference type="PIRNR" id="PIRNR000485"/>
    </source>
</evidence>
<dbReference type="UniPathway" id="UPA00074">
    <property type="reaction ID" value="UER00124"/>
</dbReference>
<feature type="binding site" evidence="14">
    <location>
        <position position="473"/>
    </location>
    <ligand>
        <name>[4Fe-4S] cluster</name>
        <dbReference type="ChEBI" id="CHEBI:49883"/>
    </ligand>
</feature>
<dbReference type="PANTHER" id="PTHR11907">
    <property type="entry name" value="AMIDOPHOSPHORIBOSYLTRANSFERASE"/>
    <property type="match status" value="1"/>
</dbReference>
<dbReference type="InterPro" id="IPR017932">
    <property type="entry name" value="GATase_2_dom"/>
</dbReference>
<dbReference type="GO" id="GO:0046872">
    <property type="term" value="F:metal ion binding"/>
    <property type="evidence" value="ECO:0007669"/>
    <property type="project" value="UniProtKB-KW"/>
</dbReference>
<feature type="binding site" evidence="14">
    <location>
        <position position="267"/>
    </location>
    <ligand>
        <name>[4Fe-4S] cluster</name>
        <dbReference type="ChEBI" id="CHEBI:49883"/>
    </ligand>
</feature>
<dbReference type="GO" id="GO:0004044">
    <property type="term" value="F:amidophosphoribosyltransferase activity"/>
    <property type="evidence" value="ECO:0007669"/>
    <property type="project" value="UniProtKB-EC"/>
</dbReference>
<dbReference type="SUPFAM" id="SSF53271">
    <property type="entry name" value="PRTase-like"/>
    <property type="match status" value="1"/>
</dbReference>
<keyword evidence="13" id="KW-0460">Magnesium</keyword>
<comment type="pathway">
    <text evidence="1 11">Purine metabolism; IMP biosynthesis via de novo pathway; N(1)-(5-phospho-D-ribosyl)glycinamide from 5-phospho-alpha-D-ribose 1-diphosphate: step 1/2.</text>
</comment>
<dbReference type="Pfam" id="PF13522">
    <property type="entry name" value="GATase_6"/>
    <property type="match status" value="1"/>
</dbReference>
<dbReference type="WBParaSite" id="EVEC_0000975701-mRNA-1">
    <property type="protein sequence ID" value="EVEC_0000975701-mRNA-1"/>
    <property type="gene ID" value="EVEC_0000975701"/>
</dbReference>
<feature type="domain" description="Glutamine amidotransferase type-2" evidence="15">
    <location>
        <begin position="2"/>
        <end position="251"/>
    </location>
</feature>
<dbReference type="OrthoDB" id="191723at2759"/>
<dbReference type="GO" id="GO:0006189">
    <property type="term" value="P:'de novo' IMP biosynthetic process"/>
    <property type="evidence" value="ECO:0007669"/>
    <property type="project" value="UniProtKB-UniPathway"/>
</dbReference>
<keyword evidence="13" id="KW-0479">Metal-binding</keyword>
<comment type="similarity">
    <text evidence="2 11">In the C-terminal section; belongs to the purine/pyrimidine phosphoribosyltransferase family.</text>
</comment>
<dbReference type="Gene3D" id="3.60.20.10">
    <property type="entry name" value="Glutamine Phosphoribosylpyrophosphate, subunit 1, domain 1"/>
    <property type="match status" value="1"/>
</dbReference>